<feature type="domain" description="HTH cro/C1-type" evidence="2">
    <location>
        <begin position="15"/>
        <end position="58"/>
    </location>
</feature>
<dbReference type="Pfam" id="PF01381">
    <property type="entry name" value="HTH_3"/>
    <property type="match status" value="1"/>
</dbReference>
<dbReference type="InterPro" id="IPR010982">
    <property type="entry name" value="Lambda_DNA-bd_dom_sf"/>
</dbReference>
<evidence type="ECO:0000259" key="2">
    <source>
        <dbReference type="PROSITE" id="PS50943"/>
    </source>
</evidence>
<protein>
    <submittedName>
        <fullName evidence="3">Helix-turn-helix transcriptional regulator</fullName>
    </submittedName>
</protein>
<name>A0AAW3W7B9_CLOBE</name>
<gene>
    <name evidence="3" type="ORF">HGI39_06540</name>
</gene>
<evidence type="ECO:0000313" key="3">
    <source>
        <dbReference type="EMBL" id="MBC2474374.1"/>
    </source>
</evidence>
<proteinExistence type="predicted"/>
<reference evidence="3" key="2">
    <citation type="journal article" date="2022" name="Nat. Biotechnol.">
        <title>Carbon-negative production of acetone and isopropanol by gas fermentation at industrial pilot scale.</title>
        <authorList>
            <person name="Liew F.E."/>
            <person name="Nogle R."/>
            <person name="Abdalla T."/>
            <person name="Rasor B.J."/>
            <person name="Canter C."/>
            <person name="Jensen R.O."/>
            <person name="Wang L."/>
            <person name="Strutz J."/>
            <person name="Chirania P."/>
            <person name="De Tissera S."/>
            <person name="Mueller A.P."/>
            <person name="Ruan Z."/>
            <person name="Gao A."/>
            <person name="Tran L."/>
            <person name="Engle N.L."/>
            <person name="Bromley J.C."/>
            <person name="Daniell J."/>
            <person name="Conrado R."/>
            <person name="Tschaplinski T.J."/>
            <person name="Giannone R.J."/>
            <person name="Hettich R.L."/>
            <person name="Karim A.S."/>
            <person name="Simpson S.D."/>
            <person name="Brown S.D."/>
            <person name="Leang C."/>
            <person name="Jewett M.C."/>
            <person name="Kopke M."/>
        </authorList>
    </citation>
    <scope>NUCLEOTIDE SEQUENCE</scope>
    <source>
        <strain evidence="3">DJ015</strain>
    </source>
</reference>
<comment type="caution">
    <text evidence="3">The sequence shown here is derived from an EMBL/GenBank/DDBJ whole genome shotgun (WGS) entry which is preliminary data.</text>
</comment>
<dbReference type="EMBL" id="JABAGV010000012">
    <property type="protein sequence ID" value="MBC2474374.1"/>
    <property type="molecule type" value="Genomic_DNA"/>
</dbReference>
<evidence type="ECO:0000313" key="4">
    <source>
        <dbReference type="Proteomes" id="UP001194098"/>
    </source>
</evidence>
<keyword evidence="1" id="KW-0175">Coiled coil</keyword>
<sequence>MIGLEYMLIIYNQKQQSVADYLGIKHQNINLWIKGKQMISKKHLPKLERLFGISQEYFQKELTEIDKLVIKNAKLQKELEESNNLKEIIEKEDSLVTQIGFNIEPTNGELYYDDKDYFLKRKIRIKILKTEVMKRISDIKCNSDNFYKFIKLFIDIAEENYSNDDFKEIVGEFIDKMKLMGYLM</sequence>
<dbReference type="InterPro" id="IPR001387">
    <property type="entry name" value="Cro/C1-type_HTH"/>
</dbReference>
<reference evidence="3" key="1">
    <citation type="submission" date="2020-04" db="EMBL/GenBank/DDBJ databases">
        <authorList>
            <person name="Brown S."/>
        </authorList>
    </citation>
    <scope>NUCLEOTIDE SEQUENCE</scope>
    <source>
        <strain evidence="3">DJ015</strain>
    </source>
</reference>
<dbReference type="Proteomes" id="UP001194098">
    <property type="component" value="Unassembled WGS sequence"/>
</dbReference>
<dbReference type="PROSITE" id="PS50943">
    <property type="entry name" value="HTH_CROC1"/>
    <property type="match status" value="1"/>
</dbReference>
<feature type="coiled-coil region" evidence="1">
    <location>
        <begin position="58"/>
        <end position="92"/>
    </location>
</feature>
<dbReference type="RefSeq" id="WP_171780271.1">
    <property type="nucleotide sequence ID" value="NZ_JABAGV010000012.1"/>
</dbReference>
<organism evidence="3 4">
    <name type="scientific">Clostridium beijerinckii</name>
    <name type="common">Clostridium MP</name>
    <dbReference type="NCBI Taxonomy" id="1520"/>
    <lineage>
        <taxon>Bacteria</taxon>
        <taxon>Bacillati</taxon>
        <taxon>Bacillota</taxon>
        <taxon>Clostridia</taxon>
        <taxon>Eubacteriales</taxon>
        <taxon>Clostridiaceae</taxon>
        <taxon>Clostridium</taxon>
    </lineage>
</organism>
<dbReference type="GO" id="GO:0003677">
    <property type="term" value="F:DNA binding"/>
    <property type="evidence" value="ECO:0007669"/>
    <property type="project" value="InterPro"/>
</dbReference>
<evidence type="ECO:0000256" key="1">
    <source>
        <dbReference type="SAM" id="Coils"/>
    </source>
</evidence>
<dbReference type="Gene3D" id="1.10.260.40">
    <property type="entry name" value="lambda repressor-like DNA-binding domains"/>
    <property type="match status" value="1"/>
</dbReference>
<accession>A0AAW3W7B9</accession>
<dbReference type="SUPFAM" id="SSF47413">
    <property type="entry name" value="lambda repressor-like DNA-binding domains"/>
    <property type="match status" value="1"/>
</dbReference>
<dbReference type="CDD" id="cd00093">
    <property type="entry name" value="HTH_XRE"/>
    <property type="match status" value="1"/>
</dbReference>
<dbReference type="AlphaFoldDB" id="A0AAW3W7B9"/>